<evidence type="ECO:0000256" key="1">
    <source>
        <dbReference type="ARBA" id="ARBA00022723"/>
    </source>
</evidence>
<dbReference type="Gene3D" id="3.40.30.10">
    <property type="entry name" value="Glutaredoxin"/>
    <property type="match status" value="3"/>
</dbReference>
<keyword evidence="1" id="KW-0479">Metal-binding</keyword>
<name>A0ABD6E4M7_9BILA</name>
<reference evidence="6 7" key="1">
    <citation type="submission" date="2024-08" db="EMBL/GenBank/DDBJ databases">
        <title>Gnathostoma spinigerum genome.</title>
        <authorList>
            <person name="Gonzalez-Bertolin B."/>
            <person name="Monzon S."/>
            <person name="Zaballos A."/>
            <person name="Jimenez P."/>
            <person name="Dekumyoy P."/>
            <person name="Varona S."/>
            <person name="Cuesta I."/>
            <person name="Sumanam S."/>
            <person name="Adisakwattana P."/>
            <person name="Gasser R.B."/>
            <person name="Hernandez-Gonzalez A."/>
            <person name="Young N.D."/>
            <person name="Perteguer M.J."/>
        </authorList>
    </citation>
    <scope>NUCLEOTIDE SEQUENCE [LARGE SCALE GENOMIC DNA]</scope>
    <source>
        <strain evidence="6">AL3</strain>
        <tissue evidence="6">Liver</tissue>
    </source>
</reference>
<dbReference type="SUPFAM" id="SSF52833">
    <property type="entry name" value="Thioredoxin-like"/>
    <property type="match status" value="3"/>
</dbReference>
<dbReference type="InterPro" id="IPR004480">
    <property type="entry name" value="Monothiol_GRX-rel"/>
</dbReference>
<dbReference type="PROSITE" id="PS51354">
    <property type="entry name" value="GLUTAREDOXIN_2"/>
    <property type="match status" value="2"/>
</dbReference>
<dbReference type="InterPro" id="IPR013766">
    <property type="entry name" value="Thioredoxin_domain"/>
</dbReference>
<keyword evidence="3" id="KW-0411">Iron-sulfur</keyword>
<evidence type="ECO:0000259" key="4">
    <source>
        <dbReference type="Pfam" id="PF00085"/>
    </source>
</evidence>
<evidence type="ECO:0000256" key="2">
    <source>
        <dbReference type="ARBA" id="ARBA00023004"/>
    </source>
</evidence>
<evidence type="ECO:0000259" key="5">
    <source>
        <dbReference type="Pfam" id="PF00462"/>
    </source>
</evidence>
<organism evidence="6 7">
    <name type="scientific">Gnathostoma spinigerum</name>
    <dbReference type="NCBI Taxonomy" id="75299"/>
    <lineage>
        <taxon>Eukaryota</taxon>
        <taxon>Metazoa</taxon>
        <taxon>Ecdysozoa</taxon>
        <taxon>Nematoda</taxon>
        <taxon>Chromadorea</taxon>
        <taxon>Rhabditida</taxon>
        <taxon>Spirurina</taxon>
        <taxon>Gnathostomatomorpha</taxon>
        <taxon>Gnathostomatoidea</taxon>
        <taxon>Gnathostomatidae</taxon>
        <taxon>Gnathostoma</taxon>
    </lineage>
</organism>
<keyword evidence="2" id="KW-0408">Iron</keyword>
<dbReference type="FunFam" id="3.40.30.10:FF:000012">
    <property type="entry name" value="Monothiol glutaredoxin"/>
    <property type="match status" value="2"/>
</dbReference>
<dbReference type="PANTHER" id="PTHR10293">
    <property type="entry name" value="GLUTAREDOXIN FAMILY MEMBER"/>
    <property type="match status" value="1"/>
</dbReference>
<dbReference type="Pfam" id="PF00085">
    <property type="entry name" value="Thioredoxin"/>
    <property type="match status" value="1"/>
</dbReference>
<dbReference type="GO" id="GO:0051536">
    <property type="term" value="F:iron-sulfur cluster binding"/>
    <property type="evidence" value="ECO:0007669"/>
    <property type="project" value="UniProtKB-KW"/>
</dbReference>
<gene>
    <name evidence="6" type="ORF">AB6A40_001085</name>
</gene>
<dbReference type="Proteomes" id="UP001608902">
    <property type="component" value="Unassembled WGS sequence"/>
</dbReference>
<evidence type="ECO:0000313" key="7">
    <source>
        <dbReference type="Proteomes" id="UP001608902"/>
    </source>
</evidence>
<accession>A0ABD6E4M7</accession>
<evidence type="ECO:0008006" key="8">
    <source>
        <dbReference type="Google" id="ProtNLM"/>
    </source>
</evidence>
<comment type="caution">
    <text evidence="6">The sequence shown here is derived from an EMBL/GenBank/DDBJ whole genome shotgun (WGS) entry which is preliminary data.</text>
</comment>
<dbReference type="GO" id="GO:0046872">
    <property type="term" value="F:metal ion binding"/>
    <property type="evidence" value="ECO:0007669"/>
    <property type="project" value="UniProtKB-KW"/>
</dbReference>
<sequence length="327" mass="37153">MESIVELKSKSDFDKFINKKELSVVHFAASWVSVCEQLNTILSELLLEFKDFTAAQIDAEGVSDVSYAHDITAAPTVLFFQAGKEIDRLNGFNPADLKQKIMKHTYVASLHSAVRGVTDPKPVDINDRCKSLINRDRLTLFMKGTPDSPQCGFSRQIVDLLNSVNAKYWSYDILSDDVVREGLKKYSNWPTYPQLYLDGELIGGLDVVREEMKDPDFLAKLPKSESLNDRLKKLVNQAPVMLFIKGSPDQPKCGFSRQIVQLLQDSDVMFSSFDILSDEEVRQGLKKYSNWPTYPQLYLHGELVGGLDVVREELKDPEFLEKMKQRS</sequence>
<proteinExistence type="predicted"/>
<dbReference type="AlphaFoldDB" id="A0ABD6E4M7"/>
<dbReference type="InterPro" id="IPR036249">
    <property type="entry name" value="Thioredoxin-like_sf"/>
</dbReference>
<dbReference type="CDD" id="cd03028">
    <property type="entry name" value="GRX_PICOT_like"/>
    <property type="match status" value="2"/>
</dbReference>
<dbReference type="PANTHER" id="PTHR10293:SF73">
    <property type="entry name" value="GLUTAREDOXIN-3"/>
    <property type="match status" value="1"/>
</dbReference>
<dbReference type="InterPro" id="IPR033658">
    <property type="entry name" value="GRX_PICOT-like"/>
</dbReference>
<evidence type="ECO:0000256" key="3">
    <source>
        <dbReference type="ARBA" id="ARBA00023014"/>
    </source>
</evidence>
<dbReference type="Pfam" id="PF00462">
    <property type="entry name" value="Glutaredoxin"/>
    <property type="match status" value="2"/>
</dbReference>
<evidence type="ECO:0000313" key="6">
    <source>
        <dbReference type="EMBL" id="MFH4974376.1"/>
    </source>
</evidence>
<protein>
    <recommendedName>
        <fullName evidence="8">Glutaredoxin</fullName>
    </recommendedName>
</protein>
<dbReference type="InterPro" id="IPR002109">
    <property type="entry name" value="Glutaredoxin"/>
</dbReference>
<feature type="domain" description="Thioredoxin" evidence="4">
    <location>
        <begin position="8"/>
        <end position="101"/>
    </location>
</feature>
<feature type="domain" description="Glutaredoxin" evidence="5">
    <location>
        <begin position="139"/>
        <end position="202"/>
    </location>
</feature>
<dbReference type="EMBL" id="JBGFUD010000366">
    <property type="protein sequence ID" value="MFH4974376.1"/>
    <property type="molecule type" value="Genomic_DNA"/>
</dbReference>
<feature type="domain" description="Glutaredoxin" evidence="5">
    <location>
        <begin position="240"/>
        <end position="304"/>
    </location>
</feature>
<keyword evidence="7" id="KW-1185">Reference proteome</keyword>